<dbReference type="GO" id="GO:0016787">
    <property type="term" value="F:hydrolase activity"/>
    <property type="evidence" value="ECO:0007669"/>
    <property type="project" value="UniProtKB-KW"/>
</dbReference>
<dbReference type="PANTHER" id="PTHR30237:SF6">
    <property type="entry name" value="CARBOXYPEPTIDASE YOCD-RELATED"/>
    <property type="match status" value="1"/>
</dbReference>
<evidence type="ECO:0000313" key="6">
    <source>
        <dbReference type="EMBL" id="HIU52474.1"/>
    </source>
</evidence>
<dbReference type="InterPro" id="IPR003507">
    <property type="entry name" value="S66_fam"/>
</dbReference>
<organism evidence="6 7">
    <name type="scientific">Candidatus Scatocola faecipullorum</name>
    <dbReference type="NCBI Taxonomy" id="2840917"/>
    <lineage>
        <taxon>Bacteria</taxon>
        <taxon>Pseudomonadati</taxon>
        <taxon>Pseudomonadota</taxon>
        <taxon>Alphaproteobacteria</taxon>
        <taxon>Rhodospirillales</taxon>
        <taxon>Rhodospirillaceae</taxon>
        <taxon>Rhodospirillaceae incertae sedis</taxon>
        <taxon>Candidatus Scatocola</taxon>
    </lineage>
</organism>
<feature type="active site" description="Charge relay system" evidence="3">
    <location>
        <position position="231"/>
    </location>
</feature>
<evidence type="ECO:0000259" key="5">
    <source>
        <dbReference type="Pfam" id="PF17676"/>
    </source>
</evidence>
<dbReference type="Proteomes" id="UP000824107">
    <property type="component" value="Unassembled WGS sequence"/>
</dbReference>
<dbReference type="AlphaFoldDB" id="A0A9D1S9Q2"/>
<feature type="active site" description="Nucleophile" evidence="3">
    <location>
        <position position="113"/>
    </location>
</feature>
<feature type="domain" description="LD-carboxypeptidase C-terminal" evidence="5">
    <location>
        <begin position="199"/>
        <end position="313"/>
    </location>
</feature>
<dbReference type="PANTHER" id="PTHR30237">
    <property type="entry name" value="MURAMOYLTETRAPEPTIDE CARBOXYPEPTIDASE"/>
    <property type="match status" value="1"/>
</dbReference>
<proteinExistence type="inferred from homology"/>
<evidence type="ECO:0000256" key="2">
    <source>
        <dbReference type="ARBA" id="ARBA00022801"/>
    </source>
</evidence>
<dbReference type="InterPro" id="IPR040449">
    <property type="entry name" value="Peptidase_S66_N"/>
</dbReference>
<feature type="active site" description="Charge relay system" evidence="3">
    <location>
        <position position="299"/>
    </location>
</feature>
<evidence type="ECO:0000259" key="4">
    <source>
        <dbReference type="Pfam" id="PF02016"/>
    </source>
</evidence>
<evidence type="ECO:0000313" key="7">
    <source>
        <dbReference type="Proteomes" id="UP000824107"/>
    </source>
</evidence>
<dbReference type="SUPFAM" id="SSF52317">
    <property type="entry name" value="Class I glutamine amidotransferase-like"/>
    <property type="match status" value="1"/>
</dbReference>
<dbReference type="InterPro" id="IPR040921">
    <property type="entry name" value="Peptidase_S66C"/>
</dbReference>
<keyword evidence="2" id="KW-0378">Hydrolase</keyword>
<dbReference type="Gene3D" id="3.40.50.10740">
    <property type="entry name" value="Class I glutamine amidotransferase-like"/>
    <property type="match status" value="1"/>
</dbReference>
<gene>
    <name evidence="6" type="ORF">IAD20_00145</name>
</gene>
<dbReference type="Gene3D" id="3.50.30.60">
    <property type="entry name" value="LD-carboxypeptidase A C-terminal domain-like"/>
    <property type="match status" value="1"/>
</dbReference>
<comment type="caution">
    <text evidence="6">The sequence shown here is derived from an EMBL/GenBank/DDBJ whole genome shotgun (WGS) entry which is preliminary data.</text>
</comment>
<comment type="similarity">
    <text evidence="1">Belongs to the peptidase S66 family.</text>
</comment>
<dbReference type="Pfam" id="PF17676">
    <property type="entry name" value="Peptidase_S66C"/>
    <property type="match status" value="1"/>
</dbReference>
<reference evidence="6" key="1">
    <citation type="submission" date="2020-10" db="EMBL/GenBank/DDBJ databases">
        <authorList>
            <person name="Gilroy R."/>
        </authorList>
    </citation>
    <scope>NUCLEOTIDE SEQUENCE</scope>
    <source>
        <strain evidence="6">ChiW3-316</strain>
    </source>
</reference>
<dbReference type="InterPro" id="IPR029062">
    <property type="entry name" value="Class_I_gatase-like"/>
</dbReference>
<dbReference type="Pfam" id="PF02016">
    <property type="entry name" value="Peptidase_S66"/>
    <property type="match status" value="1"/>
</dbReference>
<sequence>MIPAKLAAGDEIRVIAPARGIKIIGQDARKIAQERFEAWGLKVTFGRHTTDDNWDMLGSSSVSDRVEDIHEAFADKNVKAIFTIIGGANSNQLLPYLDYELIKANPKVFCGFSDITALLNAIYAQTGLVTFSGPHFSSVGMLKGADYTLENLKIMLMGERVNRLQPSAEWSDDPWFLDQENRHFIKNEGYWQLQGGEAEGTLIGGNLGTFDLLLGTRYRPAFVKNTILFVEDTEGSDILAFERNLQALIYQPDFANVSGILIGRFQKGSKVSREQLEYIVSTKRELKNLPIWANLDFGHSTPLLTIPVGGTGKIADNGLLIQI</sequence>
<dbReference type="InterPro" id="IPR027461">
    <property type="entry name" value="Carboxypeptidase_A_C_sf"/>
</dbReference>
<evidence type="ECO:0000256" key="1">
    <source>
        <dbReference type="ARBA" id="ARBA00010233"/>
    </source>
</evidence>
<dbReference type="InterPro" id="IPR027478">
    <property type="entry name" value="LdcA_N"/>
</dbReference>
<protein>
    <submittedName>
        <fullName evidence="6">LD-carboxypeptidase</fullName>
    </submittedName>
</protein>
<reference evidence="6" key="2">
    <citation type="journal article" date="2021" name="PeerJ">
        <title>Extensive microbial diversity within the chicken gut microbiome revealed by metagenomics and culture.</title>
        <authorList>
            <person name="Gilroy R."/>
            <person name="Ravi A."/>
            <person name="Getino M."/>
            <person name="Pursley I."/>
            <person name="Horton D.L."/>
            <person name="Alikhan N.F."/>
            <person name="Baker D."/>
            <person name="Gharbi K."/>
            <person name="Hall N."/>
            <person name="Watson M."/>
            <person name="Adriaenssens E.M."/>
            <person name="Foster-Nyarko E."/>
            <person name="Jarju S."/>
            <person name="Secka A."/>
            <person name="Antonio M."/>
            <person name="Oren A."/>
            <person name="Chaudhuri R.R."/>
            <person name="La Ragione R."/>
            <person name="Hildebrand F."/>
            <person name="Pallen M.J."/>
        </authorList>
    </citation>
    <scope>NUCLEOTIDE SEQUENCE</scope>
    <source>
        <strain evidence="6">ChiW3-316</strain>
    </source>
</reference>
<evidence type="ECO:0000256" key="3">
    <source>
        <dbReference type="PIRSR" id="PIRSR028757-1"/>
    </source>
</evidence>
<dbReference type="PIRSF" id="PIRSF028757">
    <property type="entry name" value="LD-carboxypeptidase"/>
    <property type="match status" value="1"/>
</dbReference>
<dbReference type="CDD" id="cd07062">
    <property type="entry name" value="Peptidase_S66_mccF_like"/>
    <property type="match status" value="1"/>
</dbReference>
<dbReference type="SUPFAM" id="SSF141986">
    <property type="entry name" value="LD-carboxypeptidase A C-terminal domain-like"/>
    <property type="match status" value="1"/>
</dbReference>
<name>A0A9D1S9Q2_9PROT</name>
<feature type="domain" description="LD-carboxypeptidase N-terminal" evidence="4">
    <location>
        <begin position="12"/>
        <end position="133"/>
    </location>
</feature>
<accession>A0A9D1S9Q2</accession>
<dbReference type="EMBL" id="DVNC01000002">
    <property type="protein sequence ID" value="HIU52474.1"/>
    <property type="molecule type" value="Genomic_DNA"/>
</dbReference>